<sequence>MSSQPSNRVIIIGGGLAGLALAQGLKAADPPIPFHIFERDTSATYRAQGYRIRIWGDGATALKHLLPEHLWSAFEATCARLTDGARKLDALTNKVSEMPLPKGVIPSGTPYNADRTTLRSVLLAGLEDYISFGKVFEGYEVDESSDGVVVRFTDGTVEKGRILVGADGVRSAVRRGFLPELKPLDSEGRAVFGKTHLDDTEVLEKISNHLTAGGIIITSGEQGKQLKLFSEAIYFNRGLDAAAGFELPPDYIYWVLCLRADIVTDDRLGEQQLLNLNSGESAKLALDLTADWTESVRGVFGKQNPDSTSTLSFFICDPENFKASWEAVRRERAGEPVVLLGDSAHPMPPVGAVGANTAFQEASDLFDTLVRVYGTSSAAEGSNELRDYEQRLVDRALESIRKSTAGAGNFWGMRPLAELKPAVVWR</sequence>
<dbReference type="PRINTS" id="PR00420">
    <property type="entry name" value="RNGMNOXGNASE"/>
</dbReference>
<evidence type="ECO:0000313" key="8">
    <source>
        <dbReference type="EMBL" id="KAK6502055.1"/>
    </source>
</evidence>
<feature type="chain" id="PRO_5043317470" description="FAD-binding domain-containing protein" evidence="6">
    <location>
        <begin position="23"/>
        <end position="426"/>
    </location>
</feature>
<dbReference type="Proteomes" id="UP001370758">
    <property type="component" value="Unassembled WGS sequence"/>
</dbReference>
<name>A0AAV9W6V6_9PEZI</name>
<evidence type="ECO:0000259" key="7">
    <source>
        <dbReference type="Pfam" id="PF01494"/>
    </source>
</evidence>
<dbReference type="PANTHER" id="PTHR47178:SF5">
    <property type="entry name" value="FAD-BINDING DOMAIN-CONTAINING PROTEIN"/>
    <property type="match status" value="1"/>
</dbReference>
<keyword evidence="3" id="KW-0274">FAD</keyword>
<keyword evidence="5" id="KW-0503">Monooxygenase</keyword>
<feature type="domain" description="FAD-binding" evidence="7">
    <location>
        <begin position="328"/>
        <end position="375"/>
    </location>
</feature>
<evidence type="ECO:0000256" key="5">
    <source>
        <dbReference type="ARBA" id="ARBA00023033"/>
    </source>
</evidence>
<dbReference type="InterPro" id="IPR002938">
    <property type="entry name" value="FAD-bd"/>
</dbReference>
<dbReference type="PANTHER" id="PTHR47178">
    <property type="entry name" value="MONOOXYGENASE, FAD-BINDING"/>
    <property type="match status" value="1"/>
</dbReference>
<accession>A0AAV9W6V6</accession>
<keyword evidence="4" id="KW-0560">Oxidoreductase</keyword>
<dbReference type="GO" id="GO:0071949">
    <property type="term" value="F:FAD binding"/>
    <property type="evidence" value="ECO:0007669"/>
    <property type="project" value="InterPro"/>
</dbReference>
<comment type="caution">
    <text evidence="8">The sequence shown here is derived from an EMBL/GenBank/DDBJ whole genome shotgun (WGS) entry which is preliminary data.</text>
</comment>
<evidence type="ECO:0000256" key="3">
    <source>
        <dbReference type="ARBA" id="ARBA00022827"/>
    </source>
</evidence>
<evidence type="ECO:0000313" key="9">
    <source>
        <dbReference type="Proteomes" id="UP001370758"/>
    </source>
</evidence>
<evidence type="ECO:0000256" key="1">
    <source>
        <dbReference type="ARBA" id="ARBA00001974"/>
    </source>
</evidence>
<gene>
    <name evidence="8" type="ORF">TWF481_009868</name>
</gene>
<dbReference type="EMBL" id="JAVHJL010000006">
    <property type="protein sequence ID" value="KAK6502055.1"/>
    <property type="molecule type" value="Genomic_DNA"/>
</dbReference>
<keyword evidence="2" id="KW-0285">Flavoprotein</keyword>
<dbReference type="SUPFAM" id="SSF51905">
    <property type="entry name" value="FAD/NAD(P)-binding domain"/>
    <property type="match status" value="1"/>
</dbReference>
<evidence type="ECO:0000256" key="4">
    <source>
        <dbReference type="ARBA" id="ARBA00023002"/>
    </source>
</evidence>
<dbReference type="Gene3D" id="3.50.50.60">
    <property type="entry name" value="FAD/NAD(P)-binding domain"/>
    <property type="match status" value="1"/>
</dbReference>
<keyword evidence="6" id="KW-0732">Signal</keyword>
<evidence type="ECO:0000256" key="6">
    <source>
        <dbReference type="SAM" id="SignalP"/>
    </source>
</evidence>
<feature type="signal peptide" evidence="6">
    <location>
        <begin position="1"/>
        <end position="22"/>
    </location>
</feature>
<protein>
    <recommendedName>
        <fullName evidence="7">FAD-binding domain-containing protein</fullName>
    </recommendedName>
</protein>
<dbReference type="AlphaFoldDB" id="A0AAV9W6V6"/>
<reference evidence="8 9" key="1">
    <citation type="submission" date="2023-08" db="EMBL/GenBank/DDBJ databases">
        <authorList>
            <person name="Palmer J.M."/>
        </authorList>
    </citation>
    <scope>NUCLEOTIDE SEQUENCE [LARGE SCALE GENOMIC DNA]</scope>
    <source>
        <strain evidence="8 9">TWF481</strain>
    </source>
</reference>
<dbReference type="GO" id="GO:0004497">
    <property type="term" value="F:monooxygenase activity"/>
    <property type="evidence" value="ECO:0007669"/>
    <property type="project" value="UniProtKB-KW"/>
</dbReference>
<comment type="cofactor">
    <cofactor evidence="1">
        <name>FAD</name>
        <dbReference type="ChEBI" id="CHEBI:57692"/>
    </cofactor>
</comment>
<evidence type="ECO:0000256" key="2">
    <source>
        <dbReference type="ARBA" id="ARBA00022630"/>
    </source>
</evidence>
<keyword evidence="9" id="KW-1185">Reference proteome</keyword>
<dbReference type="InterPro" id="IPR036188">
    <property type="entry name" value="FAD/NAD-bd_sf"/>
</dbReference>
<organism evidence="8 9">
    <name type="scientific">Arthrobotrys musiformis</name>
    <dbReference type="NCBI Taxonomy" id="47236"/>
    <lineage>
        <taxon>Eukaryota</taxon>
        <taxon>Fungi</taxon>
        <taxon>Dikarya</taxon>
        <taxon>Ascomycota</taxon>
        <taxon>Pezizomycotina</taxon>
        <taxon>Orbiliomycetes</taxon>
        <taxon>Orbiliales</taxon>
        <taxon>Orbiliaceae</taxon>
        <taxon>Arthrobotrys</taxon>
    </lineage>
</organism>
<proteinExistence type="predicted"/>
<dbReference type="Pfam" id="PF01494">
    <property type="entry name" value="FAD_binding_3"/>
    <property type="match status" value="1"/>
</dbReference>